<comment type="similarity">
    <text evidence="1">Belongs to the glycosyltransferase 2 family. WaaE/KdtX subfamily.</text>
</comment>
<keyword evidence="4" id="KW-1185">Reference proteome</keyword>
<dbReference type="PANTHER" id="PTHR43630:SF2">
    <property type="entry name" value="GLYCOSYLTRANSFERASE"/>
    <property type="match status" value="1"/>
</dbReference>
<dbReference type="EMBL" id="AP019389">
    <property type="protein sequence ID" value="BBI21699.1"/>
    <property type="molecule type" value="Genomic_DNA"/>
</dbReference>
<reference evidence="3 4" key="1">
    <citation type="submission" date="2019-01" db="EMBL/GenBank/DDBJ databases">
        <title>Complete genome sequence of Erythrobacter flavus KJ5.</title>
        <authorList>
            <person name="Kanesaki Y."/>
            <person name="Brotosudarmo T."/>
            <person name="Moriuchi R."/>
            <person name="Awai K."/>
        </authorList>
    </citation>
    <scope>NUCLEOTIDE SEQUENCE [LARGE SCALE GENOMIC DNA]</scope>
    <source>
        <strain evidence="3 4">KJ5</strain>
    </source>
</reference>
<evidence type="ECO:0000313" key="4">
    <source>
        <dbReference type="Proteomes" id="UP000290057"/>
    </source>
</evidence>
<dbReference type="InterPro" id="IPR001173">
    <property type="entry name" value="Glyco_trans_2-like"/>
</dbReference>
<dbReference type="SUPFAM" id="SSF53448">
    <property type="entry name" value="Nucleotide-diphospho-sugar transferases"/>
    <property type="match status" value="1"/>
</dbReference>
<dbReference type="RefSeq" id="WP_130587100.1">
    <property type="nucleotide sequence ID" value="NZ_AP019389.1"/>
</dbReference>
<dbReference type="InterPro" id="IPR029044">
    <property type="entry name" value="Nucleotide-diphossugar_trans"/>
</dbReference>
<organism evidence="3 4">
    <name type="scientific">Qipengyuania flava</name>
    <dbReference type="NCBI Taxonomy" id="192812"/>
    <lineage>
        <taxon>Bacteria</taxon>
        <taxon>Pseudomonadati</taxon>
        <taxon>Pseudomonadota</taxon>
        <taxon>Alphaproteobacteria</taxon>
        <taxon>Sphingomonadales</taxon>
        <taxon>Erythrobacteraceae</taxon>
        <taxon>Qipengyuania</taxon>
    </lineage>
</organism>
<evidence type="ECO:0000259" key="2">
    <source>
        <dbReference type="Pfam" id="PF00535"/>
    </source>
</evidence>
<name>A0A3T1CL29_9SPHN</name>
<gene>
    <name evidence="3" type="ORF">EKJ_25460</name>
</gene>
<evidence type="ECO:0000256" key="1">
    <source>
        <dbReference type="ARBA" id="ARBA00038494"/>
    </source>
</evidence>
<feature type="domain" description="Glycosyltransferase 2-like" evidence="2">
    <location>
        <begin position="11"/>
        <end position="134"/>
    </location>
</feature>
<dbReference type="Proteomes" id="UP000290057">
    <property type="component" value="Chromosome"/>
</dbReference>
<protein>
    <recommendedName>
        <fullName evidence="2">Glycosyltransferase 2-like domain-containing protein</fullName>
    </recommendedName>
</protein>
<dbReference type="AlphaFoldDB" id="A0A3T1CL29"/>
<accession>A0A3T1CL29</accession>
<dbReference type="Gene3D" id="3.90.550.10">
    <property type="entry name" value="Spore Coat Polysaccharide Biosynthesis Protein SpsA, Chain A"/>
    <property type="match status" value="1"/>
</dbReference>
<sequence>MTEQRSRILVTVLAHNEERRIAACLDSLPLGERGVRVVVVVNGSSDATADIVRTYAARGVELVEYAEGGKARSWNRFILDCAPAADTFVFVDGDAELVPGSLTALADCLVDNPQANAASAPPMNGRNAAYYRRLMAQEAGLFGDCYALRGSFVERFRDSRIRLPDDLIGDDGLIAALAHTDLGDESRWQANRVVGCAGAGFYCEPNRIDRNGIAAQTKRMINYAQRRFQNRIISSIMRGPGPRALPATLAQTYPAWLGQLRPRLNPLWYWFDRRALARMREAAADRPGCA</sequence>
<dbReference type="PANTHER" id="PTHR43630">
    <property type="entry name" value="POLY-BETA-1,6-N-ACETYL-D-GLUCOSAMINE SYNTHASE"/>
    <property type="match status" value="1"/>
</dbReference>
<dbReference type="Pfam" id="PF00535">
    <property type="entry name" value="Glycos_transf_2"/>
    <property type="match status" value="1"/>
</dbReference>
<proteinExistence type="inferred from homology"/>
<evidence type="ECO:0000313" key="3">
    <source>
        <dbReference type="EMBL" id="BBI21699.1"/>
    </source>
</evidence>